<protein>
    <submittedName>
        <fullName evidence="9">Type II secretion system F family protein</fullName>
    </submittedName>
</protein>
<keyword evidence="4 7" id="KW-0812">Transmembrane</keyword>
<dbReference type="Proteomes" id="UP001500121">
    <property type="component" value="Unassembled WGS sequence"/>
</dbReference>
<feature type="transmembrane region" description="Helical" evidence="7">
    <location>
        <begin position="380"/>
        <end position="401"/>
    </location>
</feature>
<feature type="domain" description="Type II secretion system protein GspF" evidence="8">
    <location>
        <begin position="277"/>
        <end position="399"/>
    </location>
</feature>
<dbReference type="InterPro" id="IPR018076">
    <property type="entry name" value="T2SS_GspF_dom"/>
</dbReference>
<dbReference type="Gene3D" id="1.20.81.30">
    <property type="entry name" value="Type II secretion system (T2SS), domain F"/>
    <property type="match status" value="2"/>
</dbReference>
<evidence type="ECO:0000256" key="3">
    <source>
        <dbReference type="ARBA" id="ARBA00022475"/>
    </source>
</evidence>
<evidence type="ECO:0000256" key="5">
    <source>
        <dbReference type="ARBA" id="ARBA00022989"/>
    </source>
</evidence>
<gene>
    <name evidence="9" type="ORF">GCM10025783_22370</name>
</gene>
<feature type="domain" description="Type II secretion system protein GspF" evidence="8">
    <location>
        <begin position="76"/>
        <end position="197"/>
    </location>
</feature>
<keyword evidence="6 7" id="KW-0472">Membrane</keyword>
<evidence type="ECO:0000313" key="9">
    <source>
        <dbReference type="EMBL" id="GAA4749576.1"/>
    </source>
</evidence>
<feature type="transmembrane region" description="Helical" evidence="7">
    <location>
        <begin position="175"/>
        <end position="199"/>
    </location>
</feature>
<dbReference type="PRINTS" id="PR00812">
    <property type="entry name" value="BCTERIALGSPF"/>
</dbReference>
<comment type="caution">
    <text evidence="9">The sequence shown here is derived from an EMBL/GenBank/DDBJ whole genome shotgun (WGS) entry which is preliminary data.</text>
</comment>
<dbReference type="Pfam" id="PF00482">
    <property type="entry name" value="T2SSF"/>
    <property type="match status" value="2"/>
</dbReference>
<keyword evidence="5 7" id="KW-1133">Transmembrane helix</keyword>
<evidence type="ECO:0000256" key="7">
    <source>
        <dbReference type="SAM" id="Phobius"/>
    </source>
</evidence>
<keyword evidence="3" id="KW-1003">Cell membrane</keyword>
<sequence length="411" mass="43687">MSATAQKSFTYRARSRDGKVVKGSLDVASESLAIARLSSMGLMPTTLAEKKAGSGLNMDISFGGGRVTLKALAIATRQLATISQAGVPLLRALTVTADQTENPLLKRLLTEVAREVEQGKSFSASLGERKQFPPLMVSMVRAGEAGGFLDTSLASIADSYEKEAKLRSTIKSAMTYPMAVLGIAVIAVIAMLLFIVPIFKNMFASLGSQLPLPTQVLVVVSNQMGWLLPLVVVVVLAVSFWWRANKDKDAVRRIAHPLILKIPVFGPLFGKVAIARFARNLANMTAAGVPLLRALSIVGQSSGNWVLEQVAARLAESVRTGASLAAPLAEEKIFPAMVVQMISVGEESGSIDTMLARVADFYEAEIDATADALTSLIEPMLITVLGVVIGGMVVALYMPIFSLSSALEHAK</sequence>
<dbReference type="InterPro" id="IPR003004">
    <property type="entry name" value="GspF/PilC"/>
</dbReference>
<feature type="transmembrane region" description="Helical" evidence="7">
    <location>
        <begin position="226"/>
        <end position="244"/>
    </location>
</feature>
<evidence type="ECO:0000256" key="4">
    <source>
        <dbReference type="ARBA" id="ARBA00022692"/>
    </source>
</evidence>
<organism evidence="9 10">
    <name type="scientific">Amnibacterium soli</name>
    <dbReference type="NCBI Taxonomy" id="1282736"/>
    <lineage>
        <taxon>Bacteria</taxon>
        <taxon>Bacillati</taxon>
        <taxon>Actinomycetota</taxon>
        <taxon>Actinomycetes</taxon>
        <taxon>Micrococcales</taxon>
        <taxon>Microbacteriaceae</taxon>
        <taxon>Amnibacterium</taxon>
    </lineage>
</organism>
<name>A0ABP8Z8B5_9MICO</name>
<evidence type="ECO:0000256" key="2">
    <source>
        <dbReference type="ARBA" id="ARBA00005745"/>
    </source>
</evidence>
<evidence type="ECO:0000256" key="6">
    <source>
        <dbReference type="ARBA" id="ARBA00023136"/>
    </source>
</evidence>
<dbReference type="PANTHER" id="PTHR30012">
    <property type="entry name" value="GENERAL SECRETION PATHWAY PROTEIN"/>
    <property type="match status" value="1"/>
</dbReference>
<comment type="similarity">
    <text evidence="2">Belongs to the GSP F family.</text>
</comment>
<keyword evidence="10" id="KW-1185">Reference proteome</keyword>
<dbReference type="InterPro" id="IPR042094">
    <property type="entry name" value="T2SS_GspF_sf"/>
</dbReference>
<comment type="subcellular location">
    <subcellularLocation>
        <location evidence="1">Cell membrane</location>
        <topology evidence="1">Multi-pass membrane protein</topology>
    </subcellularLocation>
</comment>
<dbReference type="EMBL" id="BAABLP010000004">
    <property type="protein sequence ID" value="GAA4749576.1"/>
    <property type="molecule type" value="Genomic_DNA"/>
</dbReference>
<reference evidence="10" key="1">
    <citation type="journal article" date="2019" name="Int. J. Syst. Evol. Microbiol.">
        <title>The Global Catalogue of Microorganisms (GCM) 10K type strain sequencing project: providing services to taxonomists for standard genome sequencing and annotation.</title>
        <authorList>
            <consortium name="The Broad Institute Genomics Platform"/>
            <consortium name="The Broad Institute Genome Sequencing Center for Infectious Disease"/>
            <person name="Wu L."/>
            <person name="Ma J."/>
        </authorList>
    </citation>
    <scope>NUCLEOTIDE SEQUENCE [LARGE SCALE GENOMIC DNA]</scope>
    <source>
        <strain evidence="10">JCM 19015</strain>
    </source>
</reference>
<proteinExistence type="inferred from homology"/>
<evidence type="ECO:0000256" key="1">
    <source>
        <dbReference type="ARBA" id="ARBA00004651"/>
    </source>
</evidence>
<dbReference type="PANTHER" id="PTHR30012:SF0">
    <property type="entry name" value="TYPE II SECRETION SYSTEM PROTEIN F-RELATED"/>
    <property type="match status" value="1"/>
</dbReference>
<evidence type="ECO:0000259" key="8">
    <source>
        <dbReference type="Pfam" id="PF00482"/>
    </source>
</evidence>
<dbReference type="RefSeq" id="WP_345481274.1">
    <property type="nucleotide sequence ID" value="NZ_BAABLP010000004.1"/>
</dbReference>
<evidence type="ECO:0000313" key="10">
    <source>
        <dbReference type="Proteomes" id="UP001500121"/>
    </source>
</evidence>
<accession>A0ABP8Z8B5</accession>